<dbReference type="Gene3D" id="4.10.240.10">
    <property type="entry name" value="Zn(2)-C6 fungal-type DNA-binding domain"/>
    <property type="match status" value="1"/>
</dbReference>
<feature type="compositionally biased region" description="Polar residues" evidence="1">
    <location>
        <begin position="231"/>
        <end position="245"/>
    </location>
</feature>
<reference evidence="2 3" key="1">
    <citation type="journal article" date="2020" name="ISME J.">
        <title>Uncovering the hidden diversity of litter-decomposition mechanisms in mushroom-forming fungi.</title>
        <authorList>
            <person name="Floudas D."/>
            <person name="Bentzer J."/>
            <person name="Ahren D."/>
            <person name="Johansson T."/>
            <person name="Persson P."/>
            <person name="Tunlid A."/>
        </authorList>
    </citation>
    <scope>NUCLEOTIDE SEQUENCE [LARGE SCALE GENOMIC DNA]</scope>
    <source>
        <strain evidence="2 3">CBS 146.42</strain>
    </source>
</reference>
<dbReference type="Proteomes" id="UP000559027">
    <property type="component" value="Unassembled WGS sequence"/>
</dbReference>
<comment type="caution">
    <text evidence="2">The sequence shown here is derived from an EMBL/GenBank/DDBJ whole genome shotgun (WGS) entry which is preliminary data.</text>
</comment>
<organism evidence="2 3">
    <name type="scientific">Leucocoprinus leucothites</name>
    <dbReference type="NCBI Taxonomy" id="201217"/>
    <lineage>
        <taxon>Eukaryota</taxon>
        <taxon>Fungi</taxon>
        <taxon>Dikarya</taxon>
        <taxon>Basidiomycota</taxon>
        <taxon>Agaricomycotina</taxon>
        <taxon>Agaricomycetes</taxon>
        <taxon>Agaricomycetidae</taxon>
        <taxon>Agaricales</taxon>
        <taxon>Agaricineae</taxon>
        <taxon>Agaricaceae</taxon>
        <taxon>Leucocoprinus</taxon>
    </lineage>
</organism>
<proteinExistence type="predicted"/>
<dbReference type="OrthoDB" id="3054705at2759"/>
<protein>
    <recommendedName>
        <fullName evidence="4">Zn(2)-C6 fungal-type domain-containing protein</fullName>
    </recommendedName>
</protein>
<dbReference type="EMBL" id="JAACJO010000005">
    <property type="protein sequence ID" value="KAF5357843.1"/>
    <property type="molecule type" value="Genomic_DNA"/>
</dbReference>
<feature type="region of interest" description="Disordered" evidence="1">
    <location>
        <begin position="201"/>
        <end position="245"/>
    </location>
</feature>
<keyword evidence="3" id="KW-1185">Reference proteome</keyword>
<dbReference type="GO" id="GO:0000981">
    <property type="term" value="F:DNA-binding transcription factor activity, RNA polymerase II-specific"/>
    <property type="evidence" value="ECO:0007669"/>
    <property type="project" value="InterPro"/>
</dbReference>
<dbReference type="InterPro" id="IPR036864">
    <property type="entry name" value="Zn2-C6_fun-type_DNA-bd_sf"/>
</dbReference>
<dbReference type="AlphaFoldDB" id="A0A8H5G3V7"/>
<dbReference type="CDD" id="cd00067">
    <property type="entry name" value="GAL4"/>
    <property type="match status" value="1"/>
</dbReference>
<evidence type="ECO:0000313" key="2">
    <source>
        <dbReference type="EMBL" id="KAF5357843.1"/>
    </source>
</evidence>
<gene>
    <name evidence="2" type="ORF">D9756_001241</name>
</gene>
<feature type="region of interest" description="Disordered" evidence="1">
    <location>
        <begin position="1"/>
        <end position="113"/>
    </location>
</feature>
<evidence type="ECO:0000256" key="1">
    <source>
        <dbReference type="SAM" id="MobiDB-lite"/>
    </source>
</evidence>
<feature type="compositionally biased region" description="Polar residues" evidence="1">
    <location>
        <begin position="1"/>
        <end position="23"/>
    </location>
</feature>
<dbReference type="InterPro" id="IPR001138">
    <property type="entry name" value="Zn2Cys6_DnaBD"/>
</dbReference>
<name>A0A8H5G3V7_9AGAR</name>
<sequence>MSLSTLRCRSTQLHNNYPQYSQHPQHHTAGGPGGGSDALATPPIEHNYPNFNGKRPSVLNGGGGGAGDAGAKKMRRDSMSMGNDDRDDASTVHSPSAEKEDGGSGKPKTTRGSRQLKMKCVGLEEGPPCKRCIAGNHECIFEVSNHGKRSSKKREILTRSRKMEKTLDTVLCSIGNPSIASGMISRSPSPSTKTQFTQALLGRSPSPGCTSTGPTPSTSTTAGGAAHCCTESSSAGITSAPFSPR</sequence>
<accession>A0A8H5G3V7</accession>
<dbReference type="GO" id="GO:0008270">
    <property type="term" value="F:zinc ion binding"/>
    <property type="evidence" value="ECO:0007669"/>
    <property type="project" value="InterPro"/>
</dbReference>
<evidence type="ECO:0000313" key="3">
    <source>
        <dbReference type="Proteomes" id="UP000559027"/>
    </source>
</evidence>
<evidence type="ECO:0008006" key="4">
    <source>
        <dbReference type="Google" id="ProtNLM"/>
    </source>
</evidence>
<feature type="compositionally biased region" description="Low complexity" evidence="1">
    <location>
        <begin position="204"/>
        <end position="230"/>
    </location>
</feature>